<gene>
    <name evidence="2" type="ORF">JEQ12_013357</name>
</gene>
<dbReference type="AlphaFoldDB" id="A0A836AB26"/>
<reference evidence="2 3" key="1">
    <citation type="submission" date="2020-12" db="EMBL/GenBank/DDBJ databases">
        <title>De novo assembly of Tibetan sheep genome.</title>
        <authorList>
            <person name="Li X."/>
        </authorList>
    </citation>
    <scope>NUCLEOTIDE SEQUENCE [LARGE SCALE GENOMIC DNA]</scope>
    <source>
        <tissue evidence="2">Heart</tissue>
    </source>
</reference>
<protein>
    <submittedName>
        <fullName evidence="2">Uncharacterized protein</fullName>
    </submittedName>
</protein>
<organism evidence="2 3">
    <name type="scientific">Ovis aries</name>
    <name type="common">Sheep</name>
    <dbReference type="NCBI Taxonomy" id="9940"/>
    <lineage>
        <taxon>Eukaryota</taxon>
        <taxon>Metazoa</taxon>
        <taxon>Chordata</taxon>
        <taxon>Craniata</taxon>
        <taxon>Vertebrata</taxon>
        <taxon>Euteleostomi</taxon>
        <taxon>Mammalia</taxon>
        <taxon>Eutheria</taxon>
        <taxon>Laurasiatheria</taxon>
        <taxon>Artiodactyla</taxon>
        <taxon>Ruminantia</taxon>
        <taxon>Pecora</taxon>
        <taxon>Bovidae</taxon>
        <taxon>Caprinae</taxon>
        <taxon>Ovis</taxon>
    </lineage>
</organism>
<proteinExistence type="predicted"/>
<dbReference type="EMBL" id="JAEMGP010000003">
    <property type="protein sequence ID" value="KAG5210928.1"/>
    <property type="molecule type" value="Genomic_DNA"/>
</dbReference>
<evidence type="ECO:0000256" key="1">
    <source>
        <dbReference type="SAM" id="MobiDB-lite"/>
    </source>
</evidence>
<evidence type="ECO:0000313" key="2">
    <source>
        <dbReference type="EMBL" id="KAG5210928.1"/>
    </source>
</evidence>
<name>A0A836AB26_SHEEP</name>
<evidence type="ECO:0000313" key="3">
    <source>
        <dbReference type="Proteomes" id="UP000664991"/>
    </source>
</evidence>
<feature type="region of interest" description="Disordered" evidence="1">
    <location>
        <begin position="115"/>
        <end position="174"/>
    </location>
</feature>
<accession>A0A836AB26</accession>
<dbReference type="Proteomes" id="UP000664991">
    <property type="component" value="Unassembled WGS sequence"/>
</dbReference>
<feature type="compositionally biased region" description="Low complexity" evidence="1">
    <location>
        <begin position="140"/>
        <end position="152"/>
    </location>
</feature>
<sequence>MLLDILQGTGRPQDYPAPVAAPVWLTLTALEGCFASANRLGSPACGHSQFSPWGPQGGTGSLTAGFNEGGCIFRPAWKASIITKGLSASHPATKGTACSWWCLWGEHRALSRDAESLREKAATSAVPAPAGSGRAGQEQGRGSRVGSSGGRSTTCRAQSWDGPRPACPDSHVGGGRIRSWGGLFSVLEADS</sequence>
<comment type="caution">
    <text evidence="2">The sequence shown here is derived from an EMBL/GenBank/DDBJ whole genome shotgun (WGS) entry which is preliminary data.</text>
</comment>